<name>A0A512L836_9PROT</name>
<dbReference type="CDD" id="cd00082">
    <property type="entry name" value="HisKA"/>
    <property type="match status" value="1"/>
</dbReference>
<dbReference type="SMART" id="SM00387">
    <property type="entry name" value="HATPase_c"/>
    <property type="match status" value="1"/>
</dbReference>
<keyword evidence="4" id="KW-1133">Transmembrane helix</keyword>
<feature type="transmembrane region" description="Helical" evidence="4">
    <location>
        <begin position="269"/>
        <end position="289"/>
    </location>
</feature>
<dbReference type="Pfam" id="PF01590">
    <property type="entry name" value="GAF"/>
    <property type="match status" value="1"/>
</dbReference>
<evidence type="ECO:0000256" key="1">
    <source>
        <dbReference type="ARBA" id="ARBA00000085"/>
    </source>
</evidence>
<dbReference type="GO" id="GO:0000155">
    <property type="term" value="F:phosphorelay sensor kinase activity"/>
    <property type="evidence" value="ECO:0007669"/>
    <property type="project" value="InterPro"/>
</dbReference>
<dbReference type="RefSeq" id="WP_147072895.1">
    <property type="nucleotide sequence ID" value="NZ_AP021884.1"/>
</dbReference>
<reference evidence="6 7" key="1">
    <citation type="submission" date="2019-07" db="EMBL/GenBank/DDBJ databases">
        <title>Whole genome shotgun sequence of Thiobacillus plumbophilus NBRC 107929.</title>
        <authorList>
            <person name="Hosoyama A."/>
            <person name="Uohara A."/>
            <person name="Ohji S."/>
            <person name="Ichikawa N."/>
        </authorList>
    </citation>
    <scope>NUCLEOTIDE SEQUENCE [LARGE SCALE GENOMIC DNA]</scope>
    <source>
        <strain evidence="6 7">NBRC 107929</strain>
    </source>
</reference>
<dbReference type="NCBIfam" id="TIGR02916">
    <property type="entry name" value="PEP_his_kin"/>
    <property type="match status" value="1"/>
</dbReference>
<feature type="transmembrane region" description="Helical" evidence="4">
    <location>
        <begin position="167"/>
        <end position="186"/>
    </location>
</feature>
<sequence length="702" mass="77378">MNATLISYSLATVAFAALCAMLLSRRGPSRTGMLVAASLVSALWAGLAALDAYHYGQHISSLTAIAELLRNAAWLYFLLDLVAQRQGMQPKILFMLRVAGYVMLAYCALLIIRIVADMFTVLPGPVGVSILDTLAGGAVSRVILAVLGMALVEQLFRSTRSEDRWSIKYLCFGLGGVFVYDFYLYSDAMLFQHIDAEIWAGRGIVNALAVPLIAISAKRNPNWDLRVTVSRRLFFHTAALLGAGVYLLIMAGAGYYIRAFGGEWGSILQAAFLFGAFVMLLSILFSGTLRARVRVFLSKHFFSYTYDYRDEWLNFTRILSQGNPGEQLCTRAIQAVAGLVESQSGALWLARDPHRFTRIVSWNLHHADGEEPADGALAEFLTEREWVINLDEYRSQPELYEDLQLPAWISAIPDAWLVAPLLVRDKLIGFMIIGHSLGKISFNWEVSDLVKTAARQAAANLAQMEASEALTVARQFESFNRMAAFVVHDLKNLIAQQSLLVSNAGKYKHNPEFVDDMISTVESSVARMNRLLQQLKGGQPAVLAEQKIELGGLLSEIIGEKHVYRLKPALQLDAASIEVGADRERLKRVLGHILQNALESTPYDGHIEVRLSRQGNDAVIDITDTGCGMDDAFIRERLFRPFDSTKGSGMGIGAYECREYIRELGGRIDVASAPGQGTTFGIHIPVESGRQTTGNLTQGEIA</sequence>
<feature type="transmembrane region" description="Helical" evidence="4">
    <location>
        <begin position="135"/>
        <end position="155"/>
    </location>
</feature>
<dbReference type="SUPFAM" id="SSF55874">
    <property type="entry name" value="ATPase domain of HSP90 chaperone/DNA topoisomerase II/histidine kinase"/>
    <property type="match status" value="1"/>
</dbReference>
<evidence type="ECO:0000313" key="6">
    <source>
        <dbReference type="EMBL" id="GEP30640.1"/>
    </source>
</evidence>
<keyword evidence="7" id="KW-1185">Reference proteome</keyword>
<feature type="transmembrane region" description="Helical" evidence="4">
    <location>
        <begin position="238"/>
        <end position="257"/>
    </location>
</feature>
<dbReference type="InterPro" id="IPR014265">
    <property type="entry name" value="XrtA/PrsK"/>
</dbReference>
<dbReference type="AlphaFoldDB" id="A0A512L836"/>
<evidence type="ECO:0000313" key="7">
    <source>
        <dbReference type="Proteomes" id="UP000321337"/>
    </source>
</evidence>
<dbReference type="PANTHER" id="PTHR43547">
    <property type="entry name" value="TWO-COMPONENT HISTIDINE KINASE"/>
    <property type="match status" value="1"/>
</dbReference>
<organism evidence="6 7">
    <name type="scientific">Sulfuriferula plumbiphila</name>
    <dbReference type="NCBI Taxonomy" id="171865"/>
    <lineage>
        <taxon>Bacteria</taxon>
        <taxon>Pseudomonadati</taxon>
        <taxon>Pseudomonadota</taxon>
        <taxon>Betaproteobacteria</taxon>
        <taxon>Nitrosomonadales</taxon>
        <taxon>Sulfuricellaceae</taxon>
        <taxon>Sulfuriferula</taxon>
    </lineage>
</organism>
<keyword evidence="4" id="KW-0812">Transmembrane</keyword>
<protein>
    <recommendedName>
        <fullName evidence="2">histidine kinase</fullName>
        <ecNumber evidence="2">2.7.13.3</ecNumber>
    </recommendedName>
</protein>
<feature type="domain" description="Histidine kinase" evidence="5">
    <location>
        <begin position="485"/>
        <end position="688"/>
    </location>
</feature>
<dbReference type="Gene3D" id="3.30.450.40">
    <property type="match status" value="1"/>
</dbReference>
<evidence type="ECO:0000259" key="5">
    <source>
        <dbReference type="PROSITE" id="PS50109"/>
    </source>
</evidence>
<comment type="catalytic activity">
    <reaction evidence="1">
        <text>ATP + protein L-histidine = ADP + protein N-phospho-L-histidine.</text>
        <dbReference type="EC" id="2.7.13.3"/>
    </reaction>
</comment>
<dbReference type="InterPro" id="IPR004358">
    <property type="entry name" value="Sig_transdc_His_kin-like_C"/>
</dbReference>
<proteinExistence type="predicted"/>
<dbReference type="OrthoDB" id="9785691at2"/>
<dbReference type="Proteomes" id="UP000321337">
    <property type="component" value="Unassembled WGS sequence"/>
</dbReference>
<keyword evidence="4" id="KW-0472">Membrane</keyword>
<dbReference type="InterPro" id="IPR003661">
    <property type="entry name" value="HisK_dim/P_dom"/>
</dbReference>
<feature type="transmembrane region" description="Helical" evidence="4">
    <location>
        <begin position="6"/>
        <end position="24"/>
    </location>
</feature>
<feature type="transmembrane region" description="Helical" evidence="4">
    <location>
        <begin position="31"/>
        <end position="50"/>
    </location>
</feature>
<keyword evidence="6" id="KW-0418">Kinase</keyword>
<dbReference type="EMBL" id="BKAD01000016">
    <property type="protein sequence ID" value="GEP30640.1"/>
    <property type="molecule type" value="Genomic_DNA"/>
</dbReference>
<evidence type="ECO:0000256" key="3">
    <source>
        <dbReference type="ARBA" id="ARBA00022553"/>
    </source>
</evidence>
<dbReference type="InterPro" id="IPR005467">
    <property type="entry name" value="His_kinase_dom"/>
</dbReference>
<dbReference type="PANTHER" id="PTHR43547:SF2">
    <property type="entry name" value="HYBRID SIGNAL TRANSDUCTION HISTIDINE KINASE C"/>
    <property type="match status" value="1"/>
</dbReference>
<feature type="transmembrane region" description="Helical" evidence="4">
    <location>
        <begin position="94"/>
        <end position="115"/>
    </location>
</feature>
<dbReference type="InterPro" id="IPR036890">
    <property type="entry name" value="HATPase_C_sf"/>
</dbReference>
<dbReference type="EC" id="2.7.13.3" evidence="2"/>
<dbReference type="Gene3D" id="3.30.565.10">
    <property type="entry name" value="Histidine kinase-like ATPase, C-terminal domain"/>
    <property type="match status" value="1"/>
</dbReference>
<dbReference type="InterPro" id="IPR029016">
    <property type="entry name" value="GAF-like_dom_sf"/>
</dbReference>
<dbReference type="SUPFAM" id="SSF55781">
    <property type="entry name" value="GAF domain-like"/>
    <property type="match status" value="1"/>
</dbReference>
<dbReference type="InterPro" id="IPR003018">
    <property type="entry name" value="GAF"/>
</dbReference>
<evidence type="ECO:0000256" key="4">
    <source>
        <dbReference type="SAM" id="Phobius"/>
    </source>
</evidence>
<accession>A0A512L836</accession>
<dbReference type="PROSITE" id="PS50109">
    <property type="entry name" value="HIS_KIN"/>
    <property type="match status" value="1"/>
</dbReference>
<dbReference type="InterPro" id="IPR003594">
    <property type="entry name" value="HATPase_dom"/>
</dbReference>
<evidence type="ECO:0000256" key="2">
    <source>
        <dbReference type="ARBA" id="ARBA00012438"/>
    </source>
</evidence>
<comment type="caution">
    <text evidence="6">The sequence shown here is derived from an EMBL/GenBank/DDBJ whole genome shotgun (WGS) entry which is preliminary data.</text>
</comment>
<dbReference type="Pfam" id="PF02518">
    <property type="entry name" value="HATPase_c"/>
    <property type="match status" value="1"/>
</dbReference>
<gene>
    <name evidence="6" type="ORF">TPL01_17780</name>
</gene>
<dbReference type="PRINTS" id="PR00344">
    <property type="entry name" value="BCTRLSENSOR"/>
</dbReference>
<feature type="transmembrane region" description="Helical" evidence="4">
    <location>
        <begin position="198"/>
        <end position="217"/>
    </location>
</feature>
<keyword evidence="3" id="KW-0597">Phosphoprotein</keyword>
<keyword evidence="6" id="KW-0808">Transferase</keyword>